<keyword evidence="2" id="KW-0175">Coiled coil</keyword>
<feature type="compositionally biased region" description="Low complexity" evidence="3">
    <location>
        <begin position="176"/>
        <end position="189"/>
    </location>
</feature>
<feature type="compositionally biased region" description="Acidic residues" evidence="3">
    <location>
        <begin position="365"/>
        <end position="392"/>
    </location>
</feature>
<feature type="compositionally biased region" description="Low complexity" evidence="3">
    <location>
        <begin position="461"/>
        <end position="487"/>
    </location>
</feature>
<evidence type="ECO:0000256" key="1">
    <source>
        <dbReference type="ARBA" id="ARBA00009291"/>
    </source>
</evidence>
<evidence type="ECO:0000313" key="5">
    <source>
        <dbReference type="Proteomes" id="UP001521184"/>
    </source>
</evidence>
<dbReference type="PANTHER" id="PTHR47057:SF1">
    <property type="entry name" value="AFADIN_ALPHA-ACTININ-BINDING PROTEIN"/>
    <property type="match status" value="1"/>
</dbReference>
<evidence type="ECO:0008006" key="6">
    <source>
        <dbReference type="Google" id="ProtNLM"/>
    </source>
</evidence>
<feature type="region of interest" description="Disordered" evidence="3">
    <location>
        <begin position="174"/>
        <end position="193"/>
    </location>
</feature>
<feature type="region of interest" description="Disordered" evidence="3">
    <location>
        <begin position="438"/>
        <end position="518"/>
    </location>
</feature>
<sequence>MDSQSLKSASSYLNNLLLARGLLRNGKPIEFAHPSKGEGGKQETMAQIINLVHDLILRRDREQEQRDSLSQTLRAIRAENQQAASTLDRLKARNEDVQRQLSLAQSSERSAKTALRSAESSARSLREEMLRLKTTVQQVRTACANDVRRRDVQIQRLKSHLTAQQRGNKTGLVGASITITPGSTGSGPTRMGRDEDMPSLEDAEYSLKQETTEFLTQLSQGLSDENDNLIGLVRSTLATLRELQGMPELGHGENGAESAHEDCEDGAMAHALPTSYEALVTDMDHVLEHLRNLLTNPNFVPISEVESREEEIMKLRDGWEMMEARWRDVVTMMQGWRQRMMDGGDTITLDELRMGLNPGNMLAPVEEEEEDDDEIESEVDMEDEEYDIDEEPALPSPEKPVPENRHTDLFDIKLAPTPHHALRESDGNIRSPRKVVFEATKNNTPDHTVTDENASEVDMIKSGSRASSKSNSRSGSKPSSTSKPLSAPRQLPQPPSSGARGRPTPRESGIPRSVRFLTPSPIAMHHRSRGIIPTTNDDHGDDTLCRRNIPFSPCFTPTDIYID</sequence>
<feature type="region of interest" description="Disordered" evidence="3">
    <location>
        <begin position="101"/>
        <end position="122"/>
    </location>
</feature>
<evidence type="ECO:0000313" key="4">
    <source>
        <dbReference type="EMBL" id="KAL1647719.1"/>
    </source>
</evidence>
<organism evidence="4 5">
    <name type="scientific">Diplodia intermedia</name>
    <dbReference type="NCBI Taxonomy" id="856260"/>
    <lineage>
        <taxon>Eukaryota</taxon>
        <taxon>Fungi</taxon>
        <taxon>Dikarya</taxon>
        <taxon>Ascomycota</taxon>
        <taxon>Pezizomycotina</taxon>
        <taxon>Dothideomycetes</taxon>
        <taxon>Dothideomycetes incertae sedis</taxon>
        <taxon>Botryosphaeriales</taxon>
        <taxon>Botryosphaeriaceae</taxon>
        <taxon>Diplodia</taxon>
    </lineage>
</organism>
<comment type="similarity">
    <text evidence="1">Belongs to the ADIP family.</text>
</comment>
<dbReference type="EMBL" id="JAKEKT020000011">
    <property type="protein sequence ID" value="KAL1647719.1"/>
    <property type="molecule type" value="Genomic_DNA"/>
</dbReference>
<accession>A0ABR3TZL2</accession>
<proteinExistence type="inferred from homology"/>
<protein>
    <recommendedName>
        <fullName evidence="6">Nima interactive protein</fullName>
    </recommendedName>
</protein>
<evidence type="ECO:0000256" key="3">
    <source>
        <dbReference type="SAM" id="MobiDB-lite"/>
    </source>
</evidence>
<name>A0ABR3TZL2_9PEZI</name>
<feature type="region of interest" description="Disordered" evidence="3">
    <location>
        <begin position="362"/>
        <end position="404"/>
    </location>
</feature>
<evidence type="ECO:0000256" key="2">
    <source>
        <dbReference type="ARBA" id="ARBA00023054"/>
    </source>
</evidence>
<reference evidence="4 5" key="1">
    <citation type="journal article" date="2023" name="Plant Dis.">
        <title>First Report of Diplodia intermedia Causing Canker and Dieback Diseases on Apple Trees in Canada.</title>
        <authorList>
            <person name="Ellouze W."/>
            <person name="Ilyukhin E."/>
            <person name="Sulman M."/>
            <person name="Ali S."/>
        </authorList>
    </citation>
    <scope>NUCLEOTIDE SEQUENCE [LARGE SCALE GENOMIC DNA]</scope>
    <source>
        <strain evidence="4 5">M45-28</strain>
    </source>
</reference>
<keyword evidence="5" id="KW-1185">Reference proteome</keyword>
<dbReference type="Pfam" id="PF11559">
    <property type="entry name" value="ADIP"/>
    <property type="match status" value="1"/>
</dbReference>
<dbReference type="Proteomes" id="UP001521184">
    <property type="component" value="Unassembled WGS sequence"/>
</dbReference>
<dbReference type="InterPro" id="IPR021622">
    <property type="entry name" value="Afadin/alpha-actinin-bd"/>
</dbReference>
<comment type="caution">
    <text evidence="4">The sequence shown here is derived from an EMBL/GenBank/DDBJ whole genome shotgun (WGS) entry which is preliminary data.</text>
</comment>
<gene>
    <name evidence="4" type="ORF">SLS58_002520</name>
</gene>
<dbReference type="PANTHER" id="PTHR47057">
    <property type="entry name" value="AFADIN/ALPHA-ACTININ-BINDING"/>
    <property type="match status" value="1"/>
</dbReference>